<keyword evidence="6" id="KW-0808">Transferase</keyword>
<dbReference type="GO" id="GO:0005524">
    <property type="term" value="F:ATP binding"/>
    <property type="evidence" value="ECO:0007669"/>
    <property type="project" value="UniProtKB-KW"/>
</dbReference>
<dbReference type="GO" id="GO:0005945">
    <property type="term" value="C:6-phosphofructokinase complex"/>
    <property type="evidence" value="ECO:0007669"/>
    <property type="project" value="TreeGrafter"/>
</dbReference>
<keyword evidence="8" id="KW-0547">Nucleotide-binding</keyword>
<dbReference type="PANTHER" id="PTHR13697">
    <property type="entry name" value="PHOSPHOFRUCTOKINASE"/>
    <property type="match status" value="1"/>
</dbReference>
<evidence type="ECO:0000256" key="9">
    <source>
        <dbReference type="ARBA" id="ARBA00022777"/>
    </source>
</evidence>
<dbReference type="Pfam" id="PF00365">
    <property type="entry name" value="PFK"/>
    <property type="match status" value="1"/>
</dbReference>
<gene>
    <name evidence="15" type="ORF">EGW08_003929</name>
</gene>
<dbReference type="AlphaFoldDB" id="A0A3S1BTF1"/>
<evidence type="ECO:0000256" key="10">
    <source>
        <dbReference type="ARBA" id="ARBA00022840"/>
    </source>
</evidence>
<comment type="cofactor">
    <cofactor evidence="1">
        <name>Mg(2+)</name>
        <dbReference type="ChEBI" id="CHEBI:18420"/>
    </cofactor>
</comment>
<evidence type="ECO:0000256" key="7">
    <source>
        <dbReference type="ARBA" id="ARBA00022723"/>
    </source>
</evidence>
<feature type="non-terminal residue" evidence="15">
    <location>
        <position position="1"/>
    </location>
</feature>
<evidence type="ECO:0000256" key="13">
    <source>
        <dbReference type="ARBA" id="ARBA00048070"/>
    </source>
</evidence>
<dbReference type="OrthoDB" id="537915at2759"/>
<keyword evidence="11" id="KW-0460">Magnesium</keyword>
<dbReference type="InterPro" id="IPR022953">
    <property type="entry name" value="ATP_PFK"/>
</dbReference>
<keyword evidence="9" id="KW-0418">Kinase</keyword>
<dbReference type="GO" id="GO:0046872">
    <property type="term" value="F:metal ion binding"/>
    <property type="evidence" value="ECO:0007669"/>
    <property type="project" value="UniProtKB-KW"/>
</dbReference>
<comment type="subcellular location">
    <subcellularLocation>
        <location evidence="2">Cytoplasm</location>
    </subcellularLocation>
</comment>
<protein>
    <recommendedName>
        <fullName evidence="4">6-phosphofructokinase</fullName>
        <ecNumber evidence="4">2.7.1.11</ecNumber>
    </recommendedName>
</protein>
<dbReference type="GO" id="GO:0061621">
    <property type="term" value="P:canonical glycolysis"/>
    <property type="evidence" value="ECO:0007669"/>
    <property type="project" value="TreeGrafter"/>
</dbReference>
<dbReference type="SUPFAM" id="SSF53784">
    <property type="entry name" value="Phosphofructokinase"/>
    <property type="match status" value="1"/>
</dbReference>
<sequence length="173" mass="18976">TGHRCGYLATISGLVCGADAAYIKQEPFDLETLLRDAHHLRDKIKAGVKLGLVLRSEMANVNYTTDFIHKLFSEEGSGVFVCRASTIGHIQVGGLPSALDRSMAITNGFKVASWMVETIEGMVSQASDGYSYFRLCKTVLSISGSSMVFEPISKLVAETDIAESLPLYMWWMK</sequence>
<evidence type="ECO:0000256" key="5">
    <source>
        <dbReference type="ARBA" id="ARBA00022490"/>
    </source>
</evidence>
<evidence type="ECO:0000256" key="2">
    <source>
        <dbReference type="ARBA" id="ARBA00004496"/>
    </source>
</evidence>
<dbReference type="Proteomes" id="UP000271974">
    <property type="component" value="Unassembled WGS sequence"/>
</dbReference>
<dbReference type="GO" id="GO:0030388">
    <property type="term" value="P:fructose 1,6-bisphosphate metabolic process"/>
    <property type="evidence" value="ECO:0007669"/>
    <property type="project" value="TreeGrafter"/>
</dbReference>
<dbReference type="Gene3D" id="3.40.50.460">
    <property type="entry name" value="Phosphofructokinase domain"/>
    <property type="match status" value="1"/>
</dbReference>
<comment type="caution">
    <text evidence="15">The sequence shown here is derived from an EMBL/GenBank/DDBJ whole genome shotgun (WGS) entry which is preliminary data.</text>
</comment>
<dbReference type="GO" id="GO:0070095">
    <property type="term" value="F:fructose-6-phosphate binding"/>
    <property type="evidence" value="ECO:0007669"/>
    <property type="project" value="TreeGrafter"/>
</dbReference>
<dbReference type="EMBL" id="RQTK01000087">
    <property type="protein sequence ID" value="RUS88291.1"/>
    <property type="molecule type" value="Genomic_DNA"/>
</dbReference>
<keyword evidence="7" id="KW-0479">Metal-binding</keyword>
<proteinExistence type="predicted"/>
<feature type="non-terminal residue" evidence="15">
    <location>
        <position position="173"/>
    </location>
</feature>
<dbReference type="STRING" id="188477.A0A3S1BTF1"/>
<reference evidence="15 16" key="1">
    <citation type="submission" date="2019-01" db="EMBL/GenBank/DDBJ databases">
        <title>A draft genome assembly of the solar-powered sea slug Elysia chlorotica.</title>
        <authorList>
            <person name="Cai H."/>
            <person name="Li Q."/>
            <person name="Fang X."/>
            <person name="Li J."/>
            <person name="Curtis N.E."/>
            <person name="Altenburger A."/>
            <person name="Shibata T."/>
            <person name="Feng M."/>
            <person name="Maeda T."/>
            <person name="Schwartz J.A."/>
            <person name="Shigenobu S."/>
            <person name="Lundholm N."/>
            <person name="Nishiyama T."/>
            <person name="Yang H."/>
            <person name="Hasebe M."/>
            <person name="Li S."/>
            <person name="Pierce S.K."/>
            <person name="Wang J."/>
        </authorList>
    </citation>
    <scope>NUCLEOTIDE SEQUENCE [LARGE SCALE GENOMIC DNA]</scope>
    <source>
        <strain evidence="15">EC2010</strain>
        <tissue evidence="15">Whole organism of an adult</tissue>
    </source>
</reference>
<dbReference type="InterPro" id="IPR035966">
    <property type="entry name" value="PKF_sf"/>
</dbReference>
<dbReference type="GO" id="GO:0016208">
    <property type="term" value="F:AMP binding"/>
    <property type="evidence" value="ECO:0007669"/>
    <property type="project" value="TreeGrafter"/>
</dbReference>
<evidence type="ECO:0000256" key="12">
    <source>
        <dbReference type="ARBA" id="ARBA00023152"/>
    </source>
</evidence>
<keyword evidence="5" id="KW-0963">Cytoplasm</keyword>
<evidence type="ECO:0000256" key="4">
    <source>
        <dbReference type="ARBA" id="ARBA00012055"/>
    </source>
</evidence>
<accession>A0A3S1BTF1</accession>
<evidence type="ECO:0000256" key="8">
    <source>
        <dbReference type="ARBA" id="ARBA00022741"/>
    </source>
</evidence>
<dbReference type="GO" id="GO:0048029">
    <property type="term" value="F:monosaccharide binding"/>
    <property type="evidence" value="ECO:0007669"/>
    <property type="project" value="TreeGrafter"/>
</dbReference>
<dbReference type="EC" id="2.7.1.11" evidence="4"/>
<dbReference type="GO" id="GO:0006002">
    <property type="term" value="P:fructose 6-phosphate metabolic process"/>
    <property type="evidence" value="ECO:0007669"/>
    <property type="project" value="InterPro"/>
</dbReference>
<keyword evidence="16" id="KW-1185">Reference proteome</keyword>
<evidence type="ECO:0000313" key="16">
    <source>
        <dbReference type="Proteomes" id="UP000271974"/>
    </source>
</evidence>
<evidence type="ECO:0000256" key="6">
    <source>
        <dbReference type="ARBA" id="ARBA00022679"/>
    </source>
</evidence>
<organism evidence="15 16">
    <name type="scientific">Elysia chlorotica</name>
    <name type="common">Eastern emerald elysia</name>
    <name type="synonym">Sea slug</name>
    <dbReference type="NCBI Taxonomy" id="188477"/>
    <lineage>
        <taxon>Eukaryota</taxon>
        <taxon>Metazoa</taxon>
        <taxon>Spiralia</taxon>
        <taxon>Lophotrochozoa</taxon>
        <taxon>Mollusca</taxon>
        <taxon>Gastropoda</taxon>
        <taxon>Heterobranchia</taxon>
        <taxon>Euthyneura</taxon>
        <taxon>Panpulmonata</taxon>
        <taxon>Sacoglossa</taxon>
        <taxon>Placobranchoidea</taxon>
        <taxon>Plakobranchidae</taxon>
        <taxon>Elysia</taxon>
    </lineage>
</organism>
<comment type="catalytic activity">
    <reaction evidence="13">
        <text>beta-D-fructose 6-phosphate + ATP = beta-D-fructose 1,6-bisphosphate + ADP + H(+)</text>
        <dbReference type="Rhea" id="RHEA:16109"/>
        <dbReference type="ChEBI" id="CHEBI:15378"/>
        <dbReference type="ChEBI" id="CHEBI:30616"/>
        <dbReference type="ChEBI" id="CHEBI:32966"/>
        <dbReference type="ChEBI" id="CHEBI:57634"/>
        <dbReference type="ChEBI" id="CHEBI:456216"/>
        <dbReference type="EC" id="2.7.1.11"/>
    </reaction>
</comment>
<evidence type="ECO:0000259" key="14">
    <source>
        <dbReference type="Pfam" id="PF00365"/>
    </source>
</evidence>
<keyword evidence="10" id="KW-0067">ATP-binding</keyword>
<comment type="pathway">
    <text evidence="3">Carbohydrate degradation; glycolysis; D-glyceraldehyde 3-phosphate and glycerone phosphate from D-glucose: step 3/4.</text>
</comment>
<dbReference type="UniPathway" id="UPA00109">
    <property type="reaction ID" value="UER00182"/>
</dbReference>
<dbReference type="InterPro" id="IPR000023">
    <property type="entry name" value="Phosphofructokinase_dom"/>
</dbReference>
<evidence type="ECO:0000313" key="15">
    <source>
        <dbReference type="EMBL" id="RUS88291.1"/>
    </source>
</evidence>
<dbReference type="GO" id="GO:0042802">
    <property type="term" value="F:identical protein binding"/>
    <property type="evidence" value="ECO:0007669"/>
    <property type="project" value="TreeGrafter"/>
</dbReference>
<keyword evidence="12" id="KW-0324">Glycolysis</keyword>
<dbReference type="GO" id="GO:0003872">
    <property type="term" value="F:6-phosphofructokinase activity"/>
    <property type="evidence" value="ECO:0007669"/>
    <property type="project" value="UniProtKB-EC"/>
</dbReference>
<dbReference type="PANTHER" id="PTHR13697:SF4">
    <property type="entry name" value="ATP-DEPENDENT 6-PHOSPHOFRUCTOKINASE"/>
    <property type="match status" value="1"/>
</dbReference>
<name>A0A3S1BTF1_ELYCH</name>
<feature type="domain" description="Phosphofructokinase" evidence="14">
    <location>
        <begin position="2"/>
        <end position="114"/>
    </location>
</feature>
<evidence type="ECO:0000256" key="1">
    <source>
        <dbReference type="ARBA" id="ARBA00001946"/>
    </source>
</evidence>
<evidence type="ECO:0000256" key="11">
    <source>
        <dbReference type="ARBA" id="ARBA00022842"/>
    </source>
</evidence>
<evidence type="ECO:0000256" key="3">
    <source>
        <dbReference type="ARBA" id="ARBA00004679"/>
    </source>
</evidence>
<dbReference type="PRINTS" id="PR00476">
    <property type="entry name" value="PHFRCTKINASE"/>
</dbReference>